<dbReference type="Proteomes" id="UP000198604">
    <property type="component" value="Unassembled WGS sequence"/>
</dbReference>
<organism evidence="1 2">
    <name type="scientific">Streptococcus varani</name>
    <dbReference type="NCBI Taxonomy" id="1608583"/>
    <lineage>
        <taxon>Bacteria</taxon>
        <taxon>Bacillati</taxon>
        <taxon>Bacillota</taxon>
        <taxon>Bacilli</taxon>
        <taxon>Lactobacillales</taxon>
        <taxon>Streptococcaceae</taxon>
        <taxon>Streptococcus</taxon>
    </lineage>
</organism>
<accession>A0A0E4H2F4</accession>
<keyword evidence="2" id="KW-1185">Reference proteome</keyword>
<dbReference type="RefSeq" id="WP_093649368.1">
    <property type="nucleotide sequence ID" value="NZ_CTEN01000001.1"/>
</dbReference>
<sequence>MKFICNIDDRYKDLPLTITLVNTTSDNPYLTNNSRAIGVIVKDAPNLLDYIDDGDLLQIEGSAGTNNDYHLAKVRFQGDTAYFSKTSSLIKELPVTEIEIADLNQVGIFSKILFSISKASKDELLFETNMKRYI</sequence>
<name>A0A0E4H2F4_9STRE</name>
<reference evidence="2" key="1">
    <citation type="submission" date="2015-03" db="EMBL/GenBank/DDBJ databases">
        <authorList>
            <person name="Urmite Genomes"/>
        </authorList>
    </citation>
    <scope>NUCLEOTIDE SEQUENCE [LARGE SCALE GENOMIC DNA]</scope>
    <source>
        <strain evidence="2">FF10</strain>
    </source>
</reference>
<dbReference type="AlphaFoldDB" id="A0A0E4H2F4"/>
<gene>
    <name evidence="1" type="ORF">BN1356_00003</name>
</gene>
<evidence type="ECO:0000313" key="2">
    <source>
        <dbReference type="Proteomes" id="UP000198604"/>
    </source>
</evidence>
<proteinExistence type="predicted"/>
<protein>
    <submittedName>
        <fullName evidence="1">Uncharacterized protein</fullName>
    </submittedName>
</protein>
<dbReference type="STRING" id="1608583.BN1356_00003"/>
<dbReference type="EMBL" id="CTEN01000001">
    <property type="protein sequence ID" value="CQR23631.1"/>
    <property type="molecule type" value="Genomic_DNA"/>
</dbReference>
<evidence type="ECO:0000313" key="1">
    <source>
        <dbReference type="EMBL" id="CQR23631.1"/>
    </source>
</evidence>